<evidence type="ECO:0000256" key="2">
    <source>
        <dbReference type="ARBA" id="ARBA00023180"/>
    </source>
</evidence>
<gene>
    <name evidence="4" type="ORF">NECAME_14422</name>
</gene>
<dbReference type="GO" id="GO:0005764">
    <property type="term" value="C:lysosome"/>
    <property type="evidence" value="ECO:0007669"/>
    <property type="project" value="TreeGrafter"/>
</dbReference>
<dbReference type="GO" id="GO:0046513">
    <property type="term" value="P:ceramide biosynthetic process"/>
    <property type="evidence" value="ECO:0007669"/>
    <property type="project" value="TreeGrafter"/>
</dbReference>
<dbReference type="OrthoDB" id="5866636at2759"/>
<dbReference type="InterPro" id="IPR004843">
    <property type="entry name" value="Calcineurin-like_PHP"/>
</dbReference>
<keyword evidence="1" id="KW-0378">Hydrolase</keyword>
<dbReference type="PANTHER" id="PTHR10340:SF34">
    <property type="entry name" value="SPHINGOMYELIN PHOSPHODIESTERASE"/>
    <property type="match status" value="1"/>
</dbReference>
<dbReference type="GO" id="GO:0016020">
    <property type="term" value="C:membrane"/>
    <property type="evidence" value="ECO:0007669"/>
    <property type="project" value="GOC"/>
</dbReference>
<dbReference type="GO" id="GO:0005615">
    <property type="term" value="C:extracellular space"/>
    <property type="evidence" value="ECO:0007669"/>
    <property type="project" value="TreeGrafter"/>
</dbReference>
<dbReference type="Pfam" id="PF00149">
    <property type="entry name" value="Metallophos"/>
    <property type="match status" value="1"/>
</dbReference>
<accession>W2SMQ1</accession>
<keyword evidence="5" id="KW-1185">Reference proteome</keyword>
<reference evidence="5" key="1">
    <citation type="journal article" date="2014" name="Nat. Genet.">
        <title>Genome of the human hookworm Necator americanus.</title>
        <authorList>
            <person name="Tang Y.T."/>
            <person name="Gao X."/>
            <person name="Rosa B.A."/>
            <person name="Abubucker S."/>
            <person name="Hallsworth-Pepin K."/>
            <person name="Martin J."/>
            <person name="Tyagi R."/>
            <person name="Heizer E."/>
            <person name="Zhang X."/>
            <person name="Bhonagiri-Palsikar V."/>
            <person name="Minx P."/>
            <person name="Warren W.C."/>
            <person name="Wang Q."/>
            <person name="Zhan B."/>
            <person name="Hotez P.J."/>
            <person name="Sternberg P.W."/>
            <person name="Dougall A."/>
            <person name="Gaze S.T."/>
            <person name="Mulvenna J."/>
            <person name="Sotillo J."/>
            <person name="Ranganathan S."/>
            <person name="Rabelo E.M."/>
            <person name="Wilson R.K."/>
            <person name="Felgner P.L."/>
            <person name="Bethony J."/>
            <person name="Hawdon J.M."/>
            <person name="Gasser R.B."/>
            <person name="Loukas A."/>
            <person name="Mitreva M."/>
        </authorList>
    </citation>
    <scope>NUCLEOTIDE SEQUENCE [LARGE SCALE GENOMIC DNA]</scope>
</reference>
<organism evidence="4 5">
    <name type="scientific">Necator americanus</name>
    <name type="common">Human hookworm</name>
    <dbReference type="NCBI Taxonomy" id="51031"/>
    <lineage>
        <taxon>Eukaryota</taxon>
        <taxon>Metazoa</taxon>
        <taxon>Ecdysozoa</taxon>
        <taxon>Nematoda</taxon>
        <taxon>Chromadorea</taxon>
        <taxon>Rhabditida</taxon>
        <taxon>Rhabditina</taxon>
        <taxon>Rhabditomorpha</taxon>
        <taxon>Strongyloidea</taxon>
        <taxon>Ancylostomatidae</taxon>
        <taxon>Bunostominae</taxon>
        <taxon>Necator</taxon>
    </lineage>
</organism>
<evidence type="ECO:0000313" key="5">
    <source>
        <dbReference type="Proteomes" id="UP000053676"/>
    </source>
</evidence>
<dbReference type="InterPro" id="IPR029052">
    <property type="entry name" value="Metallo-depent_PP-like"/>
</dbReference>
<dbReference type="PANTHER" id="PTHR10340">
    <property type="entry name" value="SPHINGOMYELIN PHOSPHODIESTERASE"/>
    <property type="match status" value="1"/>
</dbReference>
<dbReference type="SUPFAM" id="SSF56300">
    <property type="entry name" value="Metallo-dependent phosphatases"/>
    <property type="match status" value="1"/>
</dbReference>
<protein>
    <recommendedName>
        <fullName evidence="3">Calcineurin-like phosphoesterase domain-containing protein</fullName>
    </recommendedName>
</protein>
<dbReference type="OMA" id="HINATHE"/>
<dbReference type="Proteomes" id="UP000053676">
    <property type="component" value="Unassembled WGS sequence"/>
</dbReference>
<evidence type="ECO:0000259" key="3">
    <source>
        <dbReference type="Pfam" id="PF00149"/>
    </source>
</evidence>
<dbReference type="EMBL" id="KI668863">
    <property type="protein sequence ID" value="ETN70974.1"/>
    <property type="molecule type" value="Genomic_DNA"/>
</dbReference>
<feature type="domain" description="Calcineurin-like phosphoesterase" evidence="3">
    <location>
        <begin position="2"/>
        <end position="61"/>
    </location>
</feature>
<name>W2SMQ1_NECAM</name>
<sequence>MLEHINATHEIDYIMLSGDFINHFDWSYTIDEHVSTLRNISSLVRLYFPTTPTYWAIGNHEGVPVNR</sequence>
<dbReference type="AlphaFoldDB" id="W2SMQ1"/>
<evidence type="ECO:0000256" key="1">
    <source>
        <dbReference type="ARBA" id="ARBA00022801"/>
    </source>
</evidence>
<keyword evidence="2" id="KW-0325">Glycoprotein</keyword>
<proteinExistence type="predicted"/>
<dbReference type="KEGG" id="nai:NECAME_14422"/>
<evidence type="ECO:0000313" key="4">
    <source>
        <dbReference type="EMBL" id="ETN70974.1"/>
    </source>
</evidence>
<dbReference type="GO" id="GO:0006685">
    <property type="term" value="P:sphingomyelin catabolic process"/>
    <property type="evidence" value="ECO:0007669"/>
    <property type="project" value="TreeGrafter"/>
</dbReference>
<dbReference type="GO" id="GO:0061750">
    <property type="term" value="F:acid sphingomyelin phosphodiesterase activity"/>
    <property type="evidence" value="ECO:0007669"/>
    <property type="project" value="TreeGrafter"/>
</dbReference>